<evidence type="ECO:0000259" key="2">
    <source>
        <dbReference type="Pfam" id="PF08722"/>
    </source>
</evidence>
<dbReference type="EMBL" id="MEUG01000001">
    <property type="protein sequence ID" value="OGC28036.1"/>
    <property type="molecule type" value="Genomic_DNA"/>
</dbReference>
<dbReference type="Gene3D" id="3.40.50.300">
    <property type="entry name" value="P-loop containing nucleotide triphosphate hydrolases"/>
    <property type="match status" value="2"/>
</dbReference>
<comment type="caution">
    <text evidence="3">The sequence shown here is derived from an EMBL/GenBank/DDBJ whole genome shotgun (WGS) entry which is preliminary data.</text>
</comment>
<reference evidence="3 4" key="1">
    <citation type="journal article" date="2016" name="Nat. Commun.">
        <title>Thousands of microbial genomes shed light on interconnected biogeochemical processes in an aquifer system.</title>
        <authorList>
            <person name="Anantharaman K."/>
            <person name="Brown C.T."/>
            <person name="Hug L.A."/>
            <person name="Sharon I."/>
            <person name="Castelle C.J."/>
            <person name="Probst A.J."/>
            <person name="Thomas B.C."/>
            <person name="Singh A."/>
            <person name="Wilkins M.J."/>
            <person name="Karaoz U."/>
            <person name="Brodie E.L."/>
            <person name="Williams K.H."/>
            <person name="Hubbard S.S."/>
            <person name="Banfield J.F."/>
        </authorList>
    </citation>
    <scope>NUCLEOTIDE SEQUENCE [LARGE SCALE GENOMIC DNA]</scope>
</reference>
<evidence type="ECO:0000313" key="4">
    <source>
        <dbReference type="Proteomes" id="UP000178602"/>
    </source>
</evidence>
<dbReference type="InterPro" id="IPR050742">
    <property type="entry name" value="Helicase_Restrict-Modif_Enz"/>
</dbReference>
<dbReference type="SUPFAM" id="SSF52540">
    <property type="entry name" value="P-loop containing nucleoside triphosphate hydrolases"/>
    <property type="match status" value="1"/>
</dbReference>
<organism evidence="3 4">
    <name type="scientific">candidate division WOR-1 bacterium RIFOXYC12_FULL_54_18</name>
    <dbReference type="NCBI Taxonomy" id="1802584"/>
    <lineage>
        <taxon>Bacteria</taxon>
        <taxon>Bacillati</taxon>
        <taxon>Saganbacteria</taxon>
    </lineage>
</organism>
<dbReference type="InterPro" id="IPR006935">
    <property type="entry name" value="Helicase/UvrB_N"/>
</dbReference>
<evidence type="ECO:0000259" key="1">
    <source>
        <dbReference type="Pfam" id="PF04851"/>
    </source>
</evidence>
<dbReference type="Pfam" id="PF04851">
    <property type="entry name" value="ResIII"/>
    <property type="match status" value="1"/>
</dbReference>
<proteinExistence type="predicted"/>
<dbReference type="PANTHER" id="PTHR47396">
    <property type="entry name" value="TYPE I RESTRICTION ENZYME ECOKI R PROTEIN"/>
    <property type="match status" value="1"/>
</dbReference>
<dbReference type="GO" id="GO:0005524">
    <property type="term" value="F:ATP binding"/>
    <property type="evidence" value="ECO:0007669"/>
    <property type="project" value="InterPro"/>
</dbReference>
<gene>
    <name evidence="3" type="ORF">A3K49_03440</name>
</gene>
<dbReference type="GO" id="GO:0005829">
    <property type="term" value="C:cytosol"/>
    <property type="evidence" value="ECO:0007669"/>
    <property type="project" value="TreeGrafter"/>
</dbReference>
<dbReference type="GO" id="GO:0016787">
    <property type="term" value="F:hydrolase activity"/>
    <property type="evidence" value="ECO:0007669"/>
    <property type="project" value="InterPro"/>
</dbReference>
<dbReference type="InterPro" id="IPR014833">
    <property type="entry name" value="TnsA_N"/>
</dbReference>
<accession>A0A1F4T626</accession>
<feature type="domain" description="Helicase/UvrB N-terminal" evidence="1">
    <location>
        <begin position="57"/>
        <end position="231"/>
    </location>
</feature>
<evidence type="ECO:0000313" key="3">
    <source>
        <dbReference type="EMBL" id="OGC28036.1"/>
    </source>
</evidence>
<dbReference type="PANTHER" id="PTHR47396:SF1">
    <property type="entry name" value="ATP-DEPENDENT HELICASE IRC3-RELATED"/>
    <property type="match status" value="1"/>
</dbReference>
<protein>
    <submittedName>
        <fullName evidence="3">Uncharacterized protein</fullName>
    </submittedName>
</protein>
<dbReference type="AlphaFoldDB" id="A0A1F4T626"/>
<feature type="domain" description="TnsA endonuclease N-terminal" evidence="2">
    <location>
        <begin position="795"/>
        <end position="849"/>
    </location>
</feature>
<name>A0A1F4T626_UNCSA</name>
<dbReference type="Pfam" id="PF08722">
    <property type="entry name" value="Tn7_TnsA-like_N"/>
    <property type="match status" value="1"/>
</dbReference>
<sequence length="883" mass="100254">MDNKAQTIKNRLSLRKPQTDSLGILNRLVDVLRLEKGATPAAELAKVQELFPTCTDFERDFPSVCFSLATGVGKTRLMGAFISYLYTAKGIKNYFVLAPNLTIYNKLIDDLSNPRSPKYVFCGISEFTGTPPRIITGDNYGEAGQSSLFKESVSINIFNISKINSEVRGGREPKIKRLSEYIGESYFNYLASLPDLVLLMDESHHYRADAGLRAINELKPILGLELTATPIDTKGNKFKNVVFDYPLALALRDGFVKEPAVATRKDFNPDQYRNDPKELDLIKLEDGVRIHEDTKVALDIYARDTGNRLVRPFVLVVARDTDHAKEIRTMIESDRFFEGRYRGKVMEIHSSLRGEEKEANVEQLLSLEKPENTIEIVVHVNMLKEGWDVTNLYTIIPLRAANSQILTEQTIGRGLRLPYGARTGAEKVDKLTIIAHDRFQAIIEAANDPNSIIRKENIIEIDPASLPESQEVVTSASVIEASFVEKRQGLAAIQDVTEKQNAGFSLDAQAMIVDAVYDLGNNIKNINELNTDEIRRLITEKMVKRIEETPQQNLFKTQLVEAAKKEYSAVIEELVTRVIPIPRVLIQQKGEVKCGVNDFDLDDNALNYQPVSEEIIRRTLRTNESEILQSEGVGVVRDSAQNIIVNELVNYPEVDYDREAELLYKLAKQAIIKLGGDRGEDDLRNIVLYHKREIGQFIYSQLQQHFYLESAGYEEPIIYPFTRIEPHNFSKYTADSVYPYIETITPTHSIPSKVFGGFKKACHNLYKYDSKAEKDFSTILEQDKEVIKWLRPAQAQFSLYWKQNSQRYTPDFIVETKDVIYMVEIKAEREIDTAEVQEKAAAGQKYCEAVTKYNLENGGKKWEYAIVPHTAVAPNMSFKHLVQ</sequence>
<dbReference type="GO" id="GO:0003677">
    <property type="term" value="F:DNA binding"/>
    <property type="evidence" value="ECO:0007669"/>
    <property type="project" value="InterPro"/>
</dbReference>
<dbReference type="Proteomes" id="UP000178602">
    <property type="component" value="Unassembled WGS sequence"/>
</dbReference>
<dbReference type="InterPro" id="IPR027417">
    <property type="entry name" value="P-loop_NTPase"/>
</dbReference>